<gene>
    <name evidence="1" type="ORF">AVEN_158312_1</name>
</gene>
<accession>A0A4Y2GQ34</accession>
<name>A0A4Y2GQ34_ARAVE</name>
<dbReference type="EMBL" id="BGPR01001477">
    <property type="protein sequence ID" value="GBM54876.1"/>
    <property type="molecule type" value="Genomic_DNA"/>
</dbReference>
<protein>
    <submittedName>
        <fullName evidence="1">Uncharacterized protein</fullName>
    </submittedName>
</protein>
<keyword evidence="2" id="KW-1185">Reference proteome</keyword>
<reference evidence="1 2" key="1">
    <citation type="journal article" date="2019" name="Sci. Rep.">
        <title>Orb-weaving spider Araneus ventricosus genome elucidates the spidroin gene catalogue.</title>
        <authorList>
            <person name="Kono N."/>
            <person name="Nakamura H."/>
            <person name="Ohtoshi R."/>
            <person name="Moran D.A.P."/>
            <person name="Shinohara A."/>
            <person name="Yoshida Y."/>
            <person name="Fujiwara M."/>
            <person name="Mori M."/>
            <person name="Tomita M."/>
            <person name="Arakawa K."/>
        </authorList>
    </citation>
    <scope>NUCLEOTIDE SEQUENCE [LARGE SCALE GENOMIC DNA]</scope>
</reference>
<evidence type="ECO:0000313" key="1">
    <source>
        <dbReference type="EMBL" id="GBM54876.1"/>
    </source>
</evidence>
<sequence>MWTEELCPKTITAACLTTQMSRRETLGCADTRSRKRTASNELYSKNTTRVLTETEKWLNAGNSKFSRLAAMIPNRGRHT</sequence>
<evidence type="ECO:0000313" key="2">
    <source>
        <dbReference type="Proteomes" id="UP000499080"/>
    </source>
</evidence>
<dbReference type="AlphaFoldDB" id="A0A4Y2GQ34"/>
<comment type="caution">
    <text evidence="1">The sequence shown here is derived from an EMBL/GenBank/DDBJ whole genome shotgun (WGS) entry which is preliminary data.</text>
</comment>
<dbReference type="Proteomes" id="UP000499080">
    <property type="component" value="Unassembled WGS sequence"/>
</dbReference>
<proteinExistence type="predicted"/>
<organism evidence="1 2">
    <name type="scientific">Araneus ventricosus</name>
    <name type="common">Orbweaver spider</name>
    <name type="synonym">Epeira ventricosa</name>
    <dbReference type="NCBI Taxonomy" id="182803"/>
    <lineage>
        <taxon>Eukaryota</taxon>
        <taxon>Metazoa</taxon>
        <taxon>Ecdysozoa</taxon>
        <taxon>Arthropoda</taxon>
        <taxon>Chelicerata</taxon>
        <taxon>Arachnida</taxon>
        <taxon>Araneae</taxon>
        <taxon>Araneomorphae</taxon>
        <taxon>Entelegynae</taxon>
        <taxon>Araneoidea</taxon>
        <taxon>Araneidae</taxon>
        <taxon>Araneus</taxon>
    </lineage>
</organism>